<gene>
    <name evidence="4" type="primary">LOC140012824</name>
</gene>
<keyword evidence="1" id="KW-0175">Coiled coil</keyword>
<dbReference type="SUPFAM" id="SSF56672">
    <property type="entry name" value="DNA/RNA polymerases"/>
    <property type="match status" value="1"/>
</dbReference>
<dbReference type="Proteomes" id="UP001652660">
    <property type="component" value="Chromosome 8e"/>
</dbReference>
<dbReference type="InterPro" id="IPR043502">
    <property type="entry name" value="DNA/RNA_pol_sf"/>
</dbReference>
<keyword evidence="3" id="KW-1185">Reference proteome</keyword>
<accession>A0ABM4VCH9</accession>
<protein>
    <recommendedName>
        <fullName evidence="2">Reverse transcriptase domain-containing protein</fullName>
    </recommendedName>
</protein>
<dbReference type="Pfam" id="PF13966">
    <property type="entry name" value="zf-RVT"/>
    <property type="match status" value="1"/>
</dbReference>
<dbReference type="InterPro" id="IPR036397">
    <property type="entry name" value="RNaseH_sf"/>
</dbReference>
<feature type="domain" description="Reverse transcriptase" evidence="2">
    <location>
        <begin position="389"/>
        <end position="671"/>
    </location>
</feature>
<dbReference type="CDD" id="cd01650">
    <property type="entry name" value="RT_nLTR_like"/>
    <property type="match status" value="1"/>
</dbReference>
<dbReference type="InterPro" id="IPR052343">
    <property type="entry name" value="Retrotransposon-Effector_Assoc"/>
</dbReference>
<dbReference type="Gene3D" id="3.60.10.10">
    <property type="entry name" value="Endonuclease/exonuclease/phosphatase"/>
    <property type="match status" value="1"/>
</dbReference>
<evidence type="ECO:0000313" key="3">
    <source>
        <dbReference type="Proteomes" id="UP001652660"/>
    </source>
</evidence>
<dbReference type="InterPro" id="IPR026960">
    <property type="entry name" value="RVT-Znf"/>
</dbReference>
<dbReference type="InterPro" id="IPR000477">
    <property type="entry name" value="RT_dom"/>
</dbReference>
<name>A0ABM4VCH9_COFAR</name>
<dbReference type="GeneID" id="140012824"/>
<dbReference type="CDD" id="cd06222">
    <property type="entry name" value="RNase_H_like"/>
    <property type="match status" value="1"/>
</dbReference>
<evidence type="ECO:0000313" key="4">
    <source>
        <dbReference type="RefSeq" id="XP_071917246.1"/>
    </source>
</evidence>
<dbReference type="PANTHER" id="PTHR46890:SF48">
    <property type="entry name" value="RNA-DIRECTED DNA POLYMERASE"/>
    <property type="match status" value="1"/>
</dbReference>
<dbReference type="RefSeq" id="XP_071917246.1">
    <property type="nucleotide sequence ID" value="XM_072061145.1"/>
</dbReference>
<dbReference type="InterPro" id="IPR036691">
    <property type="entry name" value="Endo/exonu/phosph_ase_sf"/>
</dbReference>
<evidence type="ECO:0000256" key="1">
    <source>
        <dbReference type="SAM" id="Coils"/>
    </source>
</evidence>
<dbReference type="PROSITE" id="PS50878">
    <property type="entry name" value="RT_POL"/>
    <property type="match status" value="1"/>
</dbReference>
<dbReference type="SUPFAM" id="SSF53098">
    <property type="entry name" value="Ribonuclease H-like"/>
    <property type="match status" value="1"/>
</dbReference>
<sequence>MRALVWNCRGVGSPLTVPQLKESVKLHSPELIFLSETKNRKDVMNKVRLQLRTGARARWWLICVYASSEDQIREKQWKVIEGRKSLWGQNWVLAGDMNDILSNDEKWGGCRRPERSFHTFRDFVNKNQLIDIGFEGIPWTWSNNWEEGKEIKERLDRVLCSRQWRKEFEKAKCLHIQNEASDHAMMLLDTDSCGRKWKRRFFFDRNWLKHKEVGELISREWGRQQDGSRCFKLHQKIKSCRFALLNWNRQRNNNAKNEIRELRQKLAEVQSEGHANRIGKVRELKKRLEEAYKREEVFWGQKARIKWLQEGDKNMKFFHASVAERRRRNNISCLKKGDGTWCDSEQEVANEIQGYFQELFTSSNPQQIESTLRDIPLVITDQMNEMLVRPVSELELLKAINETIITLIPKVDSPVLVSQFRPISLCNVVYRIISKILVLRLKPVLNCCISQNQSAFVPGRQIIDNVVIAHEFIHCLNNRMFGTNAFMALKLDMSKAYDRVEWLFVLKIMEKMGFCQKWRDWIFKCMSSVVYSFNLNGEKRGIVIPTRGIRQGDPLSPYIFLLVSEGLSGLLRSAMVRQEISGLKIAKHSPALSRLFFADDTLIFCKANKEEAAKVMKLLELYGKASGQIINAEKSSVFFSKNTKEGEKAEILDTLGGMMEAKQSKYLGLPLVYVWTFVKKWQNFGGGIGMILGKFIGWSGGSYPRLKVGGLGFRDLQQFNTAMLAKQLWRILTRPNLLVSRIVRGKYFRGSSFWEMNINAGDSWVWKSFLSARELLEEGVRLRVGDGKQIDIWEDKWLLDQEYGKIRSCKPQQCRIQRVHELISDGNWNVDMIREVFEEEDCQRILDIPISKCGGKDRLVWSFSNSGEYFVKTGYAVAKDLQRKKKGVCQQQGSSSRNEFKSGVWKLLWGLNVKHKLKHFVWKCLQRILPVNETVRRRTGQGDDRCCCCGERTETLEHMFFFCKHAELIWKVAPINWEGLNEYRYSFWHWWGSLMEAQVRKEGREHIELTINVLWQIWKSRNLIQFNREGRCPGLTSNKAVQEWLEFQNVSIVKMEEDEKAIKQIGAKASWGVVARCMEGKLRGAWAGCEDRRGIPIVEEARAIRHALVLAKQNGWRNIIIQTDCKRIVDQIRDGKLNDHLAGAVLFDIMALSKDFSSCLFSFVKREGNNVSHQLAKFALKLVSEIAWKESFPSWLSSIAKMDVGAFAPNLVSSVFK</sequence>
<dbReference type="PANTHER" id="PTHR46890">
    <property type="entry name" value="NON-LTR RETROLELEMENT REVERSE TRANSCRIPTASE-LIKE PROTEIN-RELATED"/>
    <property type="match status" value="1"/>
</dbReference>
<dbReference type="InterPro" id="IPR044730">
    <property type="entry name" value="RNase_H-like_dom_plant"/>
</dbReference>
<dbReference type="Gene3D" id="3.30.420.10">
    <property type="entry name" value="Ribonuclease H-like superfamily/Ribonuclease H"/>
    <property type="match status" value="1"/>
</dbReference>
<dbReference type="Pfam" id="PF13456">
    <property type="entry name" value="RVT_3"/>
    <property type="match status" value="1"/>
</dbReference>
<dbReference type="InterPro" id="IPR005135">
    <property type="entry name" value="Endo/exonuclease/phosphatase"/>
</dbReference>
<organism evidence="3 4">
    <name type="scientific">Coffea arabica</name>
    <name type="common">Arabian coffee</name>
    <dbReference type="NCBI Taxonomy" id="13443"/>
    <lineage>
        <taxon>Eukaryota</taxon>
        <taxon>Viridiplantae</taxon>
        <taxon>Streptophyta</taxon>
        <taxon>Embryophyta</taxon>
        <taxon>Tracheophyta</taxon>
        <taxon>Spermatophyta</taxon>
        <taxon>Magnoliopsida</taxon>
        <taxon>eudicotyledons</taxon>
        <taxon>Gunneridae</taxon>
        <taxon>Pentapetalae</taxon>
        <taxon>asterids</taxon>
        <taxon>lamiids</taxon>
        <taxon>Gentianales</taxon>
        <taxon>Rubiaceae</taxon>
        <taxon>Ixoroideae</taxon>
        <taxon>Gardenieae complex</taxon>
        <taxon>Bertiereae - Coffeeae clade</taxon>
        <taxon>Coffeeae</taxon>
        <taxon>Coffea</taxon>
    </lineage>
</organism>
<proteinExistence type="predicted"/>
<dbReference type="Pfam" id="PF03372">
    <property type="entry name" value="Exo_endo_phos"/>
    <property type="match status" value="1"/>
</dbReference>
<dbReference type="InterPro" id="IPR002156">
    <property type="entry name" value="RNaseH_domain"/>
</dbReference>
<reference evidence="4" key="1">
    <citation type="submission" date="2025-08" db="UniProtKB">
        <authorList>
            <consortium name="RefSeq"/>
        </authorList>
    </citation>
    <scope>IDENTIFICATION</scope>
    <source>
        <tissue evidence="4">Leaves</tissue>
    </source>
</reference>
<feature type="coiled-coil region" evidence="1">
    <location>
        <begin position="245"/>
        <end position="272"/>
    </location>
</feature>
<evidence type="ECO:0000259" key="2">
    <source>
        <dbReference type="PROSITE" id="PS50878"/>
    </source>
</evidence>
<dbReference type="InterPro" id="IPR012337">
    <property type="entry name" value="RNaseH-like_sf"/>
</dbReference>
<dbReference type="SUPFAM" id="SSF56219">
    <property type="entry name" value="DNase I-like"/>
    <property type="match status" value="1"/>
</dbReference>
<dbReference type="Pfam" id="PF00078">
    <property type="entry name" value="RVT_1"/>
    <property type="match status" value="1"/>
</dbReference>